<dbReference type="GO" id="GO:0003723">
    <property type="term" value="F:RNA binding"/>
    <property type="evidence" value="ECO:0007669"/>
    <property type="project" value="UniProtKB-KW"/>
</dbReference>
<keyword evidence="4" id="KW-1139">Helical capsid protein</keyword>
<keyword evidence="10" id="KW-0687">Ribonucleoprotein</keyword>
<dbReference type="Gene3D" id="1.10.3610.10">
    <property type="entry name" value="Nucleoprotein"/>
    <property type="match status" value="1"/>
</dbReference>
<proteinExistence type="predicted"/>
<evidence type="ECO:0000256" key="1">
    <source>
        <dbReference type="ARBA" id="ARBA00004192"/>
    </source>
</evidence>
<reference evidence="14" key="1">
    <citation type="submission" date="2022-05" db="EMBL/GenBank/DDBJ databases">
        <authorList>
            <person name="Cao W."/>
            <person name="Jia N."/>
            <person name="Lam T.T.-Y."/>
            <person name="Ni X."/>
            <person name="Liu J."/>
        </authorList>
    </citation>
    <scope>NUCLEOTIDE SEQUENCE</scope>
    <source>
        <strain evidence="14">TIGMIC 1</strain>
    </source>
</reference>
<dbReference type="GO" id="GO:0019029">
    <property type="term" value="C:helical viral capsid"/>
    <property type="evidence" value="ECO:0007669"/>
    <property type="project" value="UniProtKB-KW"/>
</dbReference>
<dbReference type="InterPro" id="IPR023330">
    <property type="entry name" value="Rhabdovirus_ncapsid_N"/>
</dbReference>
<keyword evidence="8 14" id="KW-0543">Viral nucleoprotein</keyword>
<evidence type="ECO:0000256" key="9">
    <source>
        <dbReference type="ARBA" id="ARBA00023200"/>
    </source>
</evidence>
<evidence type="ECO:0000256" key="2">
    <source>
        <dbReference type="ARBA" id="ARBA00004328"/>
    </source>
</evidence>
<evidence type="ECO:0000256" key="6">
    <source>
        <dbReference type="ARBA" id="ARBA00022844"/>
    </source>
</evidence>
<evidence type="ECO:0000256" key="10">
    <source>
        <dbReference type="ARBA" id="ARBA00023274"/>
    </source>
</evidence>
<feature type="region of interest" description="Disordered" evidence="12">
    <location>
        <begin position="352"/>
        <end position="380"/>
    </location>
</feature>
<comment type="subcellular location">
    <subcellularLocation>
        <location evidence="1">Host cytoplasm</location>
    </subcellularLocation>
    <subcellularLocation>
        <location evidence="2">Virion</location>
    </subcellularLocation>
</comment>
<accession>A0A9E7V2A4</accession>
<dbReference type="GO" id="GO:1990904">
    <property type="term" value="C:ribonucleoprotein complex"/>
    <property type="evidence" value="ECO:0007669"/>
    <property type="project" value="UniProtKB-KW"/>
</dbReference>
<name>A0A9E7V2A4_9RHAB</name>
<keyword evidence="5" id="KW-0167">Capsid protein</keyword>
<feature type="domain" description="Rhabdovirus nucleocapsid" evidence="13">
    <location>
        <begin position="6"/>
        <end position="419"/>
    </location>
</feature>
<organism evidence="14">
    <name type="scientific">Huanggang Rhabd tick virus 2</name>
    <dbReference type="NCBI Taxonomy" id="2972329"/>
    <lineage>
        <taxon>Viruses</taxon>
        <taxon>Riboviria</taxon>
        <taxon>Orthornavirae</taxon>
        <taxon>Negarnaviricota</taxon>
        <taxon>Haploviricotina</taxon>
        <taxon>Monjiviricetes</taxon>
        <taxon>Mononegavirales</taxon>
        <taxon>Rhabdoviridae</taxon>
        <taxon>Alpharhabdovirinae</taxon>
        <taxon>Ephemerovirus</taxon>
        <taxon>Ephemerovirus huanggang</taxon>
    </lineage>
</organism>
<evidence type="ECO:0000256" key="7">
    <source>
        <dbReference type="ARBA" id="ARBA00022884"/>
    </source>
</evidence>
<feature type="compositionally biased region" description="Acidic residues" evidence="12">
    <location>
        <begin position="358"/>
        <end position="380"/>
    </location>
</feature>
<protein>
    <recommendedName>
        <fullName evidence="3">Nucleoprotein</fullName>
    </recommendedName>
    <alternativeName>
        <fullName evidence="11">Nucleocapsid protein</fullName>
    </alternativeName>
</protein>
<evidence type="ECO:0000256" key="4">
    <source>
        <dbReference type="ARBA" id="ARBA00022497"/>
    </source>
</evidence>
<evidence type="ECO:0000256" key="11">
    <source>
        <dbReference type="ARBA" id="ARBA00033344"/>
    </source>
</evidence>
<evidence type="ECO:0000313" key="14">
    <source>
        <dbReference type="EMBL" id="UYL95591.1"/>
    </source>
</evidence>
<dbReference type="InterPro" id="IPR035961">
    <property type="entry name" value="Rhabdovirus_nucleoprotein-like"/>
</dbReference>
<dbReference type="InterPro" id="IPR023331">
    <property type="entry name" value="Rhabdovirus_ncapsid_C"/>
</dbReference>
<keyword evidence="7" id="KW-0694">RNA-binding</keyword>
<evidence type="ECO:0000256" key="8">
    <source>
        <dbReference type="ARBA" id="ARBA00023086"/>
    </source>
</evidence>
<evidence type="ECO:0000256" key="3">
    <source>
        <dbReference type="ARBA" id="ARBA00014389"/>
    </source>
</evidence>
<dbReference type="Pfam" id="PF00945">
    <property type="entry name" value="Rhabdo_ncap"/>
    <property type="match status" value="1"/>
</dbReference>
<dbReference type="Gene3D" id="1.10.3570.10">
    <property type="entry name" value="Rhabdovirus nucleocapsid protein like domain"/>
    <property type="match status" value="1"/>
</dbReference>
<dbReference type="EMBL" id="ON746527">
    <property type="protein sequence ID" value="UYL95591.1"/>
    <property type="molecule type" value="Viral_cRNA"/>
</dbReference>
<sequence length="434" mass="49600">MYCTLNKKEIKPIKPTDNVPPQYPREFFEKGNRQKPTLRIPQGKLDLTTVRELVYGGLERGELQLPHVIRYLYLVGEKIVEKLDDDWESFGVNIGRKNQDVNVWCFYNVIVEDDQTVDGRKNGNIDESDDKWLVLALLSYYRLGRSSNQTHRNNLLVKLNAQIKGFKKDAPNIIDDVAVHGSWVTNSEFCKIAAGYDMFLNRFKNNNYAHVRFGTVPSRYKDSAGLMSLGHVCDVTGMTIEELLDWIFVYNVGEDVVKMMEEGNEIDQPYSYMPYMMDMGISNKSPYSSLACPHIYTYLHLIGALLTSERCRNARMVSENNLQNIKMNAFVVAYVKSHKAMLKKAFLKPSDRDFKEEGSDDDEDQGSDGDDGGSEFDEFIGDMPKSANPMEWYIYLQSNHFALPDKVVDFCLKEAKKIQNARPGTVGKYLSTIA</sequence>
<keyword evidence="6" id="KW-0946">Virion</keyword>
<evidence type="ECO:0000259" key="13">
    <source>
        <dbReference type="Pfam" id="PF00945"/>
    </source>
</evidence>
<dbReference type="SUPFAM" id="SSF140809">
    <property type="entry name" value="Rhabdovirus nucleoprotein-like"/>
    <property type="match status" value="1"/>
</dbReference>
<dbReference type="GO" id="GO:0030430">
    <property type="term" value="C:host cell cytoplasm"/>
    <property type="evidence" value="ECO:0007669"/>
    <property type="project" value="UniProtKB-SubCell"/>
</dbReference>
<evidence type="ECO:0000256" key="5">
    <source>
        <dbReference type="ARBA" id="ARBA00022561"/>
    </source>
</evidence>
<dbReference type="InterPro" id="IPR000448">
    <property type="entry name" value="Rhabdo_ncapsid"/>
</dbReference>
<keyword evidence="9" id="KW-1035">Host cytoplasm</keyword>
<evidence type="ECO:0000256" key="12">
    <source>
        <dbReference type="SAM" id="MobiDB-lite"/>
    </source>
</evidence>
<dbReference type="GO" id="GO:0019013">
    <property type="term" value="C:viral nucleocapsid"/>
    <property type="evidence" value="ECO:0007669"/>
    <property type="project" value="UniProtKB-KW"/>
</dbReference>